<dbReference type="Pfam" id="PF23602">
    <property type="entry name" value="CS_DNAAF11_C"/>
    <property type="match status" value="1"/>
</dbReference>
<proteinExistence type="inferred from homology"/>
<evidence type="ECO:0000259" key="9">
    <source>
        <dbReference type="Pfam" id="PF23602"/>
    </source>
</evidence>
<evidence type="ECO:0000256" key="7">
    <source>
        <dbReference type="ARBA" id="ARBA00049982"/>
    </source>
</evidence>
<evidence type="ECO:0000256" key="8">
    <source>
        <dbReference type="SAM" id="MobiDB-lite"/>
    </source>
</evidence>
<evidence type="ECO:0000256" key="1">
    <source>
        <dbReference type="ARBA" id="ARBA00004430"/>
    </source>
</evidence>
<keyword evidence="3" id="KW-0433">Leucine-rich repeat</keyword>
<feature type="region of interest" description="Disordered" evidence="8">
    <location>
        <begin position="228"/>
        <end position="257"/>
    </location>
</feature>
<dbReference type="Pfam" id="PF14580">
    <property type="entry name" value="LRR_9"/>
    <property type="match status" value="1"/>
</dbReference>
<feature type="compositionally biased region" description="Basic and acidic residues" evidence="8">
    <location>
        <begin position="228"/>
        <end position="244"/>
    </location>
</feature>
<accession>E1ZEY4</accession>
<evidence type="ECO:0000256" key="6">
    <source>
        <dbReference type="ARBA" id="ARBA00023273"/>
    </source>
</evidence>
<keyword evidence="4" id="KW-0677">Repeat</keyword>
<dbReference type="STRING" id="554065.E1ZEY4"/>
<sequence>MTRITQALLVKRAEHNDGILRTLEEIALHAQGIERIELLNQCCRHLRILYLQNNIIPKIEQLHRLKELEQLNLALNNIRRVQNLQRCESLQRLDLTANFVDKAGLLSLSSLRENERLQELSLLGNPCTKWPGYRAYVVGTLPRLQSLDGEQVLPSERIAAAQQLPALEARLRAELLAEGVDPEQAAQVEDDSLLDAQHIPETGVVGQDGQLRRPWCPATRVLEQREAEAQARAAEEARQADRARSAGLFGEPQAEPPLRERLPEIVEGQPVYQKNEGKWEYRLEEGSGGSCLDLDVALGRYLDTSAIQADVQPGYVQLLAKGRLLQLELPAEVRPDAAVARRSKTTGNLLITMPLADAQGCLRPAAAAAGPAAEAGVENAAGACNRPGRGRGGGNGKAAAAEAELPAAVLSAVEGEGDDCQDSLPPL</sequence>
<dbReference type="InParanoid" id="E1ZEY4"/>
<dbReference type="eggNOG" id="KOG0531">
    <property type="taxonomic scope" value="Eukaryota"/>
</dbReference>
<evidence type="ECO:0000313" key="10">
    <source>
        <dbReference type="EMBL" id="EFN55740.1"/>
    </source>
</evidence>
<evidence type="ECO:0000256" key="4">
    <source>
        <dbReference type="ARBA" id="ARBA00022737"/>
    </source>
</evidence>
<dbReference type="RefSeq" id="XP_005847842.1">
    <property type="nucleotide sequence ID" value="XM_005847780.1"/>
</dbReference>
<evidence type="ECO:0000313" key="11">
    <source>
        <dbReference type="Proteomes" id="UP000008141"/>
    </source>
</evidence>
<comment type="subcellular location">
    <subcellularLocation>
        <location evidence="1">Cytoplasm</location>
        <location evidence="1">Cytoskeleton</location>
        <location evidence="1">Cilium axoneme</location>
    </subcellularLocation>
</comment>
<dbReference type="OMA" id="QHRAVIV"/>
<dbReference type="InterPro" id="IPR032675">
    <property type="entry name" value="LRR_dom_sf"/>
</dbReference>
<keyword evidence="2" id="KW-0963">Cytoplasm</keyword>
<dbReference type="InterPro" id="IPR056496">
    <property type="entry name" value="CS_DNAAF11_C"/>
</dbReference>
<feature type="domain" description="Dynein axonemal assembly factor 11-like CS" evidence="9">
    <location>
        <begin position="266"/>
        <end position="354"/>
    </location>
</feature>
<keyword evidence="11" id="KW-1185">Reference proteome</keyword>
<comment type="similarity">
    <text evidence="7">Belongs to the tilB family.</text>
</comment>
<protein>
    <recommendedName>
        <fullName evidence="9">Dynein axonemal assembly factor 11-like CS domain-containing protein</fullName>
    </recommendedName>
</protein>
<organism evidence="11">
    <name type="scientific">Chlorella variabilis</name>
    <name type="common">Green alga</name>
    <dbReference type="NCBI Taxonomy" id="554065"/>
    <lineage>
        <taxon>Eukaryota</taxon>
        <taxon>Viridiplantae</taxon>
        <taxon>Chlorophyta</taxon>
        <taxon>core chlorophytes</taxon>
        <taxon>Trebouxiophyceae</taxon>
        <taxon>Chlorellales</taxon>
        <taxon>Chlorellaceae</taxon>
        <taxon>Chlorella clade</taxon>
        <taxon>Chlorella</taxon>
    </lineage>
</organism>
<dbReference type="Proteomes" id="UP000008141">
    <property type="component" value="Unassembled WGS sequence"/>
</dbReference>
<reference evidence="10 11" key="1">
    <citation type="journal article" date="2010" name="Plant Cell">
        <title>The Chlorella variabilis NC64A genome reveals adaptation to photosymbiosis, coevolution with viruses, and cryptic sex.</title>
        <authorList>
            <person name="Blanc G."/>
            <person name="Duncan G."/>
            <person name="Agarkova I."/>
            <person name="Borodovsky M."/>
            <person name="Gurnon J."/>
            <person name="Kuo A."/>
            <person name="Lindquist E."/>
            <person name="Lucas S."/>
            <person name="Pangilinan J."/>
            <person name="Polle J."/>
            <person name="Salamov A."/>
            <person name="Terry A."/>
            <person name="Yamada T."/>
            <person name="Dunigan D.D."/>
            <person name="Grigoriev I.V."/>
            <person name="Claverie J.M."/>
            <person name="Van Etten J.L."/>
        </authorList>
    </citation>
    <scope>NUCLEOTIDE SEQUENCE [LARGE SCALE GENOMIC DNA]</scope>
    <source>
        <strain evidence="10 11">NC64A</strain>
    </source>
</reference>
<dbReference type="GeneID" id="17355138"/>
<keyword evidence="5" id="KW-0969">Cilium</keyword>
<evidence type="ECO:0000256" key="3">
    <source>
        <dbReference type="ARBA" id="ARBA00022614"/>
    </source>
</evidence>
<dbReference type="Gene3D" id="3.80.10.10">
    <property type="entry name" value="Ribonuclease Inhibitor"/>
    <property type="match status" value="1"/>
</dbReference>
<dbReference type="InterPro" id="IPR001611">
    <property type="entry name" value="Leu-rich_rpt"/>
</dbReference>
<dbReference type="PANTHER" id="PTHR18849:SF0">
    <property type="entry name" value="CILIA- AND FLAGELLA-ASSOCIATED PROTEIN 410-RELATED"/>
    <property type="match status" value="1"/>
</dbReference>
<dbReference type="KEGG" id="cvr:CHLNCDRAFT_52395"/>
<evidence type="ECO:0000256" key="5">
    <source>
        <dbReference type="ARBA" id="ARBA00023069"/>
    </source>
</evidence>
<name>E1ZEY4_CHLVA</name>
<dbReference type="SUPFAM" id="SSF52058">
    <property type="entry name" value="L domain-like"/>
    <property type="match status" value="1"/>
</dbReference>
<gene>
    <name evidence="10" type="ORF">CHLNCDRAFT_52395</name>
</gene>
<dbReference type="AlphaFoldDB" id="E1ZEY4"/>
<dbReference type="PROSITE" id="PS51450">
    <property type="entry name" value="LRR"/>
    <property type="match status" value="2"/>
</dbReference>
<dbReference type="EMBL" id="GL433844">
    <property type="protein sequence ID" value="EFN55740.1"/>
    <property type="molecule type" value="Genomic_DNA"/>
</dbReference>
<evidence type="ECO:0000256" key="2">
    <source>
        <dbReference type="ARBA" id="ARBA00022490"/>
    </source>
</evidence>
<dbReference type="OrthoDB" id="10250990at2759"/>
<dbReference type="PANTHER" id="PTHR18849">
    <property type="entry name" value="LEUCINE RICH REPEAT PROTEIN"/>
    <property type="match status" value="1"/>
</dbReference>
<dbReference type="GO" id="GO:0005930">
    <property type="term" value="C:axoneme"/>
    <property type="evidence" value="ECO:0007669"/>
    <property type="project" value="UniProtKB-SubCell"/>
</dbReference>
<dbReference type="FunFam" id="3.80.10.10:FF:000052">
    <property type="entry name" value="Leucine rich repeat containing 6"/>
    <property type="match status" value="1"/>
</dbReference>
<keyword evidence="6" id="KW-0966">Cell projection</keyword>